<dbReference type="InterPro" id="IPR029025">
    <property type="entry name" value="T3SS_substrate_exporter_C"/>
</dbReference>
<dbReference type="EMBL" id="PNBX01000073">
    <property type="protein sequence ID" value="TMO66619.1"/>
    <property type="molecule type" value="Genomic_DNA"/>
</dbReference>
<dbReference type="InterPro" id="IPR006135">
    <property type="entry name" value="T3SS_substrate_exporter"/>
</dbReference>
<comment type="caution">
    <text evidence="4">The sequence shown here is derived from an EMBL/GenBank/DDBJ whole genome shotgun (WGS) entry which is preliminary data.</text>
</comment>
<dbReference type="GO" id="GO:0009306">
    <property type="term" value="P:protein secretion"/>
    <property type="evidence" value="ECO:0007669"/>
    <property type="project" value="InterPro"/>
</dbReference>
<feature type="transmembrane region" description="Helical" evidence="3">
    <location>
        <begin position="31"/>
        <end position="48"/>
    </location>
</feature>
<dbReference type="Proteomes" id="UP000307217">
    <property type="component" value="Unassembled WGS sequence"/>
</dbReference>
<keyword evidence="3" id="KW-0812">Transmembrane</keyword>
<accession>A0A5S3V6A2</accession>
<name>A0A5S3V6A2_9GAMM</name>
<dbReference type="AlphaFoldDB" id="A0A5S3V6A2"/>
<protein>
    <recommendedName>
        <fullName evidence="6">Flagellar biosynthetic protein FlhB</fullName>
    </recommendedName>
</protein>
<evidence type="ECO:0000256" key="3">
    <source>
        <dbReference type="SAM" id="Phobius"/>
    </source>
</evidence>
<dbReference type="RefSeq" id="WP_138592743.1">
    <property type="nucleotide sequence ID" value="NZ_PNBX01000073.1"/>
</dbReference>
<gene>
    <name evidence="4" type="ORF">CWC19_15755</name>
</gene>
<comment type="similarity">
    <text evidence="1">Belongs to the type III secretion exporter family.</text>
</comment>
<dbReference type="OrthoDB" id="9807950at2"/>
<feature type="transmembrane region" description="Helical" evidence="3">
    <location>
        <begin position="88"/>
        <end position="114"/>
    </location>
</feature>
<organism evidence="4 5">
    <name type="scientific">Pseudoalteromonas aurantia</name>
    <dbReference type="NCBI Taxonomy" id="43654"/>
    <lineage>
        <taxon>Bacteria</taxon>
        <taxon>Pseudomonadati</taxon>
        <taxon>Pseudomonadota</taxon>
        <taxon>Gammaproteobacteria</taxon>
        <taxon>Alteromonadales</taxon>
        <taxon>Pseudoalteromonadaceae</taxon>
        <taxon>Pseudoalteromonas</taxon>
    </lineage>
</organism>
<dbReference type="PANTHER" id="PTHR30531">
    <property type="entry name" value="FLAGELLAR BIOSYNTHETIC PROTEIN FLHB"/>
    <property type="match status" value="1"/>
</dbReference>
<keyword evidence="3" id="KW-1133">Transmembrane helix</keyword>
<feature type="transmembrane region" description="Helical" evidence="3">
    <location>
        <begin position="135"/>
        <end position="160"/>
    </location>
</feature>
<sequence>MSEEQNKTEKPTPEKLREAKSKGQVSKSQELNLVVTCSVFLVVILSFFDDFGRGFIYLIEKIISSSGGFIVNEKNVISLFAYTSSELLLVFVPLALFLIIFGVAINLIQVGFIFSSHSLKPDFKKINPASGLKKIFSIKTVFEFFKSVTKIVAIGITLYLCKDYFINAGKELMKTPIEEIPYVWLSLFLHVGLFFIIMSIPFVLIDFYFNKWDFTKKMMMSRRDVKDEHKKREGDPEVRSKQKQIQKDLLQKSAALSQVKESDVVILNPTHIAIALKYDKDSMIAPIVVAAGKGELALKIRNQARKYSVPMVQNKKLARRLYNDTRINGAVPADCFNELAPVFKWLFGIK</sequence>
<reference evidence="4 5" key="1">
    <citation type="submission" date="2018-01" db="EMBL/GenBank/DDBJ databases">
        <authorList>
            <person name="Paulsen S."/>
            <person name="Gram L.K."/>
        </authorList>
    </citation>
    <scope>NUCLEOTIDE SEQUENCE [LARGE SCALE GENOMIC DNA]</scope>
    <source>
        <strain evidence="4 5">S3790</strain>
    </source>
</reference>
<feature type="transmembrane region" description="Helical" evidence="3">
    <location>
        <begin position="180"/>
        <end position="209"/>
    </location>
</feature>
<dbReference type="Gene3D" id="3.40.1690.10">
    <property type="entry name" value="secretion proteins EscU"/>
    <property type="match status" value="1"/>
</dbReference>
<feature type="region of interest" description="Disordered" evidence="2">
    <location>
        <begin position="1"/>
        <end position="23"/>
    </location>
</feature>
<evidence type="ECO:0000313" key="4">
    <source>
        <dbReference type="EMBL" id="TMO66619.1"/>
    </source>
</evidence>
<evidence type="ECO:0000256" key="2">
    <source>
        <dbReference type="SAM" id="MobiDB-lite"/>
    </source>
</evidence>
<proteinExistence type="inferred from homology"/>
<reference evidence="5" key="2">
    <citation type="submission" date="2019-06" db="EMBL/GenBank/DDBJ databases">
        <title>Co-occurence of chitin degradation, pigmentation and bioactivity in marine Pseudoalteromonas.</title>
        <authorList>
            <person name="Sonnenschein E.C."/>
            <person name="Bech P.K."/>
        </authorList>
    </citation>
    <scope>NUCLEOTIDE SEQUENCE [LARGE SCALE GENOMIC DNA]</scope>
    <source>
        <strain evidence="5">S3790</strain>
    </source>
</reference>
<dbReference type="PANTHER" id="PTHR30531:SF14">
    <property type="entry name" value="SURFACE PRESENTATION OF ANTIGENS PROTEIN SPAS"/>
    <property type="match status" value="1"/>
</dbReference>
<keyword evidence="3" id="KW-0472">Membrane</keyword>
<evidence type="ECO:0008006" key="6">
    <source>
        <dbReference type="Google" id="ProtNLM"/>
    </source>
</evidence>
<dbReference type="SUPFAM" id="SSF160544">
    <property type="entry name" value="EscU C-terminal domain-like"/>
    <property type="match status" value="1"/>
</dbReference>
<dbReference type="Pfam" id="PF01312">
    <property type="entry name" value="Bac_export_2"/>
    <property type="match status" value="1"/>
</dbReference>
<dbReference type="GO" id="GO:0005886">
    <property type="term" value="C:plasma membrane"/>
    <property type="evidence" value="ECO:0007669"/>
    <property type="project" value="TreeGrafter"/>
</dbReference>
<dbReference type="PRINTS" id="PR00950">
    <property type="entry name" value="TYPE3IMSPROT"/>
</dbReference>
<evidence type="ECO:0000313" key="5">
    <source>
        <dbReference type="Proteomes" id="UP000307217"/>
    </source>
</evidence>
<feature type="compositionally biased region" description="Basic and acidic residues" evidence="2">
    <location>
        <begin position="1"/>
        <end position="21"/>
    </location>
</feature>
<evidence type="ECO:0000256" key="1">
    <source>
        <dbReference type="ARBA" id="ARBA00010690"/>
    </source>
</evidence>